<evidence type="ECO:0000313" key="2">
    <source>
        <dbReference type="EMBL" id="KAF2646457.1"/>
    </source>
</evidence>
<reference evidence="2" key="1">
    <citation type="journal article" date="2020" name="Stud. Mycol.">
        <title>101 Dothideomycetes genomes: a test case for predicting lifestyles and emergence of pathogens.</title>
        <authorList>
            <person name="Haridas S."/>
            <person name="Albert R."/>
            <person name="Binder M."/>
            <person name="Bloem J."/>
            <person name="Labutti K."/>
            <person name="Salamov A."/>
            <person name="Andreopoulos B."/>
            <person name="Baker S."/>
            <person name="Barry K."/>
            <person name="Bills G."/>
            <person name="Bluhm B."/>
            <person name="Cannon C."/>
            <person name="Castanera R."/>
            <person name="Culley D."/>
            <person name="Daum C."/>
            <person name="Ezra D."/>
            <person name="Gonzalez J."/>
            <person name="Henrissat B."/>
            <person name="Kuo A."/>
            <person name="Liang C."/>
            <person name="Lipzen A."/>
            <person name="Lutzoni F."/>
            <person name="Magnuson J."/>
            <person name="Mondo S."/>
            <person name="Nolan M."/>
            <person name="Ohm R."/>
            <person name="Pangilinan J."/>
            <person name="Park H.-J."/>
            <person name="Ramirez L."/>
            <person name="Alfaro M."/>
            <person name="Sun H."/>
            <person name="Tritt A."/>
            <person name="Yoshinaga Y."/>
            <person name="Zwiers L.-H."/>
            <person name="Turgeon B."/>
            <person name="Goodwin S."/>
            <person name="Spatafora J."/>
            <person name="Crous P."/>
            <person name="Grigoriev I."/>
        </authorList>
    </citation>
    <scope>NUCLEOTIDE SEQUENCE</scope>
    <source>
        <strain evidence="2">CBS 473.64</strain>
    </source>
</reference>
<protein>
    <submittedName>
        <fullName evidence="2">Uncharacterized protein</fullName>
    </submittedName>
</protein>
<dbReference type="EMBL" id="MU006776">
    <property type="protein sequence ID" value="KAF2646457.1"/>
    <property type="molecule type" value="Genomic_DNA"/>
</dbReference>
<gene>
    <name evidence="2" type="ORF">P280DRAFT_464677</name>
</gene>
<organism evidence="2 3">
    <name type="scientific">Massarina eburnea CBS 473.64</name>
    <dbReference type="NCBI Taxonomy" id="1395130"/>
    <lineage>
        <taxon>Eukaryota</taxon>
        <taxon>Fungi</taxon>
        <taxon>Dikarya</taxon>
        <taxon>Ascomycota</taxon>
        <taxon>Pezizomycotina</taxon>
        <taxon>Dothideomycetes</taxon>
        <taxon>Pleosporomycetidae</taxon>
        <taxon>Pleosporales</taxon>
        <taxon>Massarineae</taxon>
        <taxon>Massarinaceae</taxon>
        <taxon>Massarina</taxon>
    </lineage>
</organism>
<sequence length="267" mass="29511">MSPLSSPPSSSASSVRSFDDSPLASRGQPAALDSRKNWPFNSAATPSFASRNAPGASSSLFGATKKAVPRPDNFSVLTYGQLLETPAFVGEPDSWEEDEYYRDVKLKTPIAAIPHDARALRLYIPADFRIIPFAWLNSLAAEVNSSFPSLTQIQLCFRSLLRPVLMDAANEPLRREEMWNMLSNWKRTSVKLHAFFRTTKPANDEDDLDNFRPVPLLEALQNLDCVPPEILGEECTSTSSSSMLSPKKSMVPQRTAAVVDNFDDEAL</sequence>
<dbReference type="OrthoDB" id="10651721at2759"/>
<feature type="region of interest" description="Disordered" evidence="1">
    <location>
        <begin position="1"/>
        <end position="38"/>
    </location>
</feature>
<name>A0A6A6SHI0_9PLEO</name>
<evidence type="ECO:0000313" key="3">
    <source>
        <dbReference type="Proteomes" id="UP000799753"/>
    </source>
</evidence>
<accession>A0A6A6SHI0</accession>
<keyword evidence="3" id="KW-1185">Reference proteome</keyword>
<proteinExistence type="predicted"/>
<feature type="compositionally biased region" description="Low complexity" evidence="1">
    <location>
        <begin position="1"/>
        <end position="22"/>
    </location>
</feature>
<evidence type="ECO:0000256" key="1">
    <source>
        <dbReference type="SAM" id="MobiDB-lite"/>
    </source>
</evidence>
<dbReference type="AlphaFoldDB" id="A0A6A6SHI0"/>
<dbReference type="Proteomes" id="UP000799753">
    <property type="component" value="Unassembled WGS sequence"/>
</dbReference>